<feature type="non-terminal residue" evidence="1">
    <location>
        <position position="58"/>
    </location>
</feature>
<keyword evidence="2" id="KW-1185">Reference proteome</keyword>
<evidence type="ECO:0000313" key="2">
    <source>
        <dbReference type="Proteomes" id="UP000076532"/>
    </source>
</evidence>
<gene>
    <name evidence="1" type="ORF">FIBSPDRAFT_926822</name>
</gene>
<proteinExistence type="predicted"/>
<protein>
    <submittedName>
        <fullName evidence="1">Uncharacterized protein</fullName>
    </submittedName>
</protein>
<accession>A0A166SMU7</accession>
<dbReference type="Proteomes" id="UP000076532">
    <property type="component" value="Unassembled WGS sequence"/>
</dbReference>
<feature type="non-terminal residue" evidence="1">
    <location>
        <position position="1"/>
    </location>
</feature>
<evidence type="ECO:0000313" key="1">
    <source>
        <dbReference type="EMBL" id="KZP29629.1"/>
    </source>
</evidence>
<dbReference type="AlphaFoldDB" id="A0A166SMU7"/>
<dbReference type="EMBL" id="KV417497">
    <property type="protein sequence ID" value="KZP29629.1"/>
    <property type="molecule type" value="Genomic_DNA"/>
</dbReference>
<name>A0A166SMU7_9AGAM</name>
<organism evidence="1 2">
    <name type="scientific">Athelia psychrophila</name>
    <dbReference type="NCBI Taxonomy" id="1759441"/>
    <lineage>
        <taxon>Eukaryota</taxon>
        <taxon>Fungi</taxon>
        <taxon>Dikarya</taxon>
        <taxon>Basidiomycota</taxon>
        <taxon>Agaricomycotina</taxon>
        <taxon>Agaricomycetes</taxon>
        <taxon>Agaricomycetidae</taxon>
        <taxon>Atheliales</taxon>
        <taxon>Atheliaceae</taxon>
        <taxon>Athelia</taxon>
    </lineage>
</organism>
<reference evidence="1 2" key="1">
    <citation type="journal article" date="2016" name="Mol. Biol. Evol.">
        <title>Comparative Genomics of Early-Diverging Mushroom-Forming Fungi Provides Insights into the Origins of Lignocellulose Decay Capabilities.</title>
        <authorList>
            <person name="Nagy L.G."/>
            <person name="Riley R."/>
            <person name="Tritt A."/>
            <person name="Adam C."/>
            <person name="Daum C."/>
            <person name="Floudas D."/>
            <person name="Sun H."/>
            <person name="Yadav J.S."/>
            <person name="Pangilinan J."/>
            <person name="Larsson K.H."/>
            <person name="Matsuura K."/>
            <person name="Barry K."/>
            <person name="Labutti K."/>
            <person name="Kuo R."/>
            <person name="Ohm R.A."/>
            <person name="Bhattacharya S.S."/>
            <person name="Shirouzu T."/>
            <person name="Yoshinaga Y."/>
            <person name="Martin F.M."/>
            <person name="Grigoriev I.V."/>
            <person name="Hibbett D.S."/>
        </authorList>
    </citation>
    <scope>NUCLEOTIDE SEQUENCE [LARGE SCALE GENOMIC DNA]</scope>
    <source>
        <strain evidence="1 2">CBS 109695</strain>
    </source>
</reference>
<sequence>EGEGKTDRNARLRIGVLGALAGILDVSLPAPEPEQFDNKLEENQAEDPLIALLLLPTF</sequence>